<proteinExistence type="predicted"/>
<dbReference type="RefSeq" id="WP_285746789.1">
    <property type="nucleotide sequence ID" value="NZ_CP127162.1"/>
</dbReference>
<dbReference type="Proteomes" id="UP001236415">
    <property type="component" value="Chromosome"/>
</dbReference>
<evidence type="ECO:0000313" key="3">
    <source>
        <dbReference type="Proteomes" id="UP001236415"/>
    </source>
</evidence>
<dbReference type="SUPFAM" id="SSF55469">
    <property type="entry name" value="FMN-dependent nitroreductase-like"/>
    <property type="match status" value="1"/>
</dbReference>
<sequence>MNFFEAVETRRSVYALNKEVKVSDDRIKEIVEHAVKHVPSAFNSQSSRVVVLFKGEHEKLWDMTTEVLKAVMGDADFSGTQQKMDMFKGAYGTVLFFEDQAVVGGLQEAFPAYADNFPIWSEQTAGMHQFAVWTGLATEGIGASLQHYNPLVDERIANEWNVPESWKLRAQMPFGGIAQPAGDKEFKPLDERIKFFG</sequence>
<reference evidence="2 3" key="1">
    <citation type="submission" date="2023-06" db="EMBL/GenBank/DDBJ databases">
        <title>Paenibacillus polygonum sp. nov., an endophytic bacterium, isolated from Polygonum lapathifolium L. in Nanji Wetland National Nature Reserve, South of Poyang Lake, Jiangxi Province, China.</title>
        <authorList>
            <person name="Yu Z."/>
        </authorList>
    </citation>
    <scope>NUCLEOTIDE SEQUENCE [LARGE SCALE GENOMIC DNA]</scope>
    <source>
        <strain evidence="2 3">C31</strain>
    </source>
</reference>
<dbReference type="InterPro" id="IPR000415">
    <property type="entry name" value="Nitroreductase-like"/>
</dbReference>
<dbReference type="Gene3D" id="3.40.109.10">
    <property type="entry name" value="NADH Oxidase"/>
    <property type="match status" value="1"/>
</dbReference>
<evidence type="ECO:0000259" key="1">
    <source>
        <dbReference type="Pfam" id="PF00881"/>
    </source>
</evidence>
<dbReference type="InterPro" id="IPR033877">
    <property type="entry name" value="Frm2/Hbn1"/>
</dbReference>
<feature type="domain" description="Nitroreductase" evidence="1">
    <location>
        <begin position="8"/>
        <end position="175"/>
    </location>
</feature>
<evidence type="ECO:0000313" key="2">
    <source>
        <dbReference type="EMBL" id="WIV20133.1"/>
    </source>
</evidence>
<accession>A0ABY8X502</accession>
<dbReference type="Pfam" id="PF00881">
    <property type="entry name" value="Nitroreductase"/>
    <property type="match status" value="1"/>
</dbReference>
<dbReference type="PANTHER" id="PTHR43035">
    <property type="entry name" value="FATTY ACID REPRESSION MUTANT PROTEIN 2-RELATED"/>
    <property type="match status" value="1"/>
</dbReference>
<gene>
    <name evidence="2" type="ORF">QPK24_05305</name>
</gene>
<name>A0ABY8X502_9BACL</name>
<dbReference type="PANTHER" id="PTHR43035:SF1">
    <property type="entry name" value="FATTY ACID REPRESSION MUTANT PROTEIN 2-RELATED"/>
    <property type="match status" value="1"/>
</dbReference>
<dbReference type="CDD" id="cd02140">
    <property type="entry name" value="Frm2-like"/>
    <property type="match status" value="1"/>
</dbReference>
<organism evidence="2 3">
    <name type="scientific">Paenibacillus polygoni</name>
    <dbReference type="NCBI Taxonomy" id="3050112"/>
    <lineage>
        <taxon>Bacteria</taxon>
        <taxon>Bacillati</taxon>
        <taxon>Bacillota</taxon>
        <taxon>Bacilli</taxon>
        <taxon>Bacillales</taxon>
        <taxon>Paenibacillaceae</taxon>
        <taxon>Paenibacillus</taxon>
    </lineage>
</organism>
<dbReference type="EMBL" id="CP127162">
    <property type="protein sequence ID" value="WIV20133.1"/>
    <property type="molecule type" value="Genomic_DNA"/>
</dbReference>
<protein>
    <submittedName>
        <fullName evidence="2">Nitroreductase family protein</fullName>
    </submittedName>
</protein>
<keyword evidence="3" id="KW-1185">Reference proteome</keyword>
<dbReference type="InterPro" id="IPR029479">
    <property type="entry name" value="Nitroreductase"/>
</dbReference>